<feature type="signal peptide" evidence="4">
    <location>
        <begin position="1"/>
        <end position="20"/>
    </location>
</feature>
<accession>A0ABN6WY89</accession>
<reference evidence="5 6" key="1">
    <citation type="submission" date="2023-03" db="EMBL/GenBank/DDBJ databases">
        <title>Description of Hydrogenimonas sp. ISO32.</title>
        <authorList>
            <person name="Mino S."/>
            <person name="Fukazawa S."/>
            <person name="Sawabe T."/>
        </authorList>
    </citation>
    <scope>NUCLEOTIDE SEQUENCE [LARGE SCALE GENOMIC DNA]</scope>
    <source>
        <strain evidence="5 6">ISO32</strain>
    </source>
</reference>
<dbReference type="RefSeq" id="WP_286336046.1">
    <property type="nucleotide sequence ID" value="NZ_AP027370.1"/>
</dbReference>
<dbReference type="EMBL" id="AP027370">
    <property type="protein sequence ID" value="BDY13072.1"/>
    <property type="molecule type" value="Genomic_DNA"/>
</dbReference>
<sequence length="420" mass="45512">MKLSLCSIAVATLLCTSLMAEVVTEQSIEITTVRGILGKVEPLEHTTAQLRAGYIDLNMKGSSTDPDSDAFAVGGHVHLDSKRWYGIMVGAEGYFVEDMGLQSDNPDKVNGDFFDDGKEGFATLSQAFLDGKWGNTEIKIGRQMIDTPHADSDDIRMMPNYFMAYLLTNTDCEGLTLTLGQVDQMAGWENGVDAKKFVPVEKVMGSDEKTNGIYLASAIYEGFDNLTLQAWYYDIDDIADVIYLEAGYELPTELATFTFGAQYDTAGERGDEVLGDIDSQTWGVSLEAAFENGLMLLTAYNAAGGDTGAFGSLGGGPFFTSLEDQTLDAVGQKGDAWIAGAGYDFAGLGLDGLNVGVVYGHFAADESDDYETAETDIAAEYAIGERFTATLAYALIDDKTDADEDYDQFRIILNYNFKAL</sequence>
<dbReference type="PANTHER" id="PTHR34596:SF2">
    <property type="entry name" value="CHITOPORIN"/>
    <property type="match status" value="1"/>
</dbReference>
<proteinExistence type="inferred from homology"/>
<evidence type="ECO:0008006" key="7">
    <source>
        <dbReference type="Google" id="ProtNLM"/>
    </source>
</evidence>
<dbReference type="SUPFAM" id="SSF56935">
    <property type="entry name" value="Porins"/>
    <property type="match status" value="1"/>
</dbReference>
<dbReference type="Gene3D" id="2.40.160.10">
    <property type="entry name" value="Porin"/>
    <property type="match status" value="1"/>
</dbReference>
<keyword evidence="6" id="KW-1185">Reference proteome</keyword>
<gene>
    <name evidence="5" type="ORF">HCR_13840</name>
</gene>
<protein>
    <recommendedName>
        <fullName evidence="7">Outer membrane porin, OprD family</fullName>
    </recommendedName>
</protein>
<dbReference type="InterPro" id="IPR023614">
    <property type="entry name" value="Porin_dom_sf"/>
</dbReference>
<evidence type="ECO:0000256" key="3">
    <source>
        <dbReference type="ARBA" id="ARBA00022729"/>
    </source>
</evidence>
<evidence type="ECO:0000313" key="6">
    <source>
        <dbReference type="Proteomes" id="UP001321445"/>
    </source>
</evidence>
<dbReference type="PANTHER" id="PTHR34596">
    <property type="entry name" value="CHITOPORIN"/>
    <property type="match status" value="1"/>
</dbReference>
<feature type="chain" id="PRO_5045312244" description="Outer membrane porin, OprD family" evidence="4">
    <location>
        <begin position="21"/>
        <end position="420"/>
    </location>
</feature>
<organism evidence="5 6">
    <name type="scientific">Hydrogenimonas cancrithermarum</name>
    <dbReference type="NCBI Taxonomy" id="2993563"/>
    <lineage>
        <taxon>Bacteria</taxon>
        <taxon>Pseudomonadati</taxon>
        <taxon>Campylobacterota</taxon>
        <taxon>Epsilonproteobacteria</taxon>
        <taxon>Campylobacterales</taxon>
        <taxon>Hydrogenimonadaceae</taxon>
        <taxon>Hydrogenimonas</taxon>
    </lineage>
</organism>
<name>A0ABN6WY89_9BACT</name>
<dbReference type="Pfam" id="PF03573">
    <property type="entry name" value="OprD"/>
    <property type="match status" value="1"/>
</dbReference>
<evidence type="ECO:0000313" key="5">
    <source>
        <dbReference type="EMBL" id="BDY13072.1"/>
    </source>
</evidence>
<evidence type="ECO:0000256" key="4">
    <source>
        <dbReference type="SAM" id="SignalP"/>
    </source>
</evidence>
<keyword evidence="3 4" id="KW-0732">Signal</keyword>
<evidence type="ECO:0000256" key="1">
    <source>
        <dbReference type="ARBA" id="ARBA00009075"/>
    </source>
</evidence>
<dbReference type="InterPro" id="IPR005318">
    <property type="entry name" value="OM_porin_bac"/>
</dbReference>
<comment type="similarity">
    <text evidence="1">Belongs to the outer membrane porin (Opr) (TC 1.B.25) family.</text>
</comment>
<keyword evidence="2" id="KW-0813">Transport</keyword>
<evidence type="ECO:0000256" key="2">
    <source>
        <dbReference type="ARBA" id="ARBA00022448"/>
    </source>
</evidence>
<dbReference type="Proteomes" id="UP001321445">
    <property type="component" value="Chromosome"/>
</dbReference>